<organism evidence="2">
    <name type="scientific">marine metagenome</name>
    <dbReference type="NCBI Taxonomy" id="408172"/>
    <lineage>
        <taxon>unclassified sequences</taxon>
        <taxon>metagenomes</taxon>
        <taxon>ecological metagenomes</taxon>
    </lineage>
</organism>
<keyword evidence="1" id="KW-1133">Transmembrane helix</keyword>
<proteinExistence type="predicted"/>
<sequence length="42" mass="5036">STRFPFYLVLILFWIVVLYLEPNLKEVRLVSKLNHGNIDLDF</sequence>
<name>A0A382S0U7_9ZZZZ</name>
<gene>
    <name evidence="2" type="ORF">METZ01_LOCUS356234</name>
</gene>
<dbReference type="EMBL" id="UINC01125503">
    <property type="protein sequence ID" value="SVD03380.1"/>
    <property type="molecule type" value="Genomic_DNA"/>
</dbReference>
<evidence type="ECO:0000313" key="2">
    <source>
        <dbReference type="EMBL" id="SVD03380.1"/>
    </source>
</evidence>
<reference evidence="2" key="1">
    <citation type="submission" date="2018-05" db="EMBL/GenBank/DDBJ databases">
        <authorList>
            <person name="Lanie J.A."/>
            <person name="Ng W.-L."/>
            <person name="Kazmierczak K.M."/>
            <person name="Andrzejewski T.M."/>
            <person name="Davidsen T.M."/>
            <person name="Wayne K.J."/>
            <person name="Tettelin H."/>
            <person name="Glass J.I."/>
            <person name="Rusch D."/>
            <person name="Podicherti R."/>
            <person name="Tsui H.-C.T."/>
            <person name="Winkler M.E."/>
        </authorList>
    </citation>
    <scope>NUCLEOTIDE SEQUENCE</scope>
</reference>
<feature type="non-terminal residue" evidence="2">
    <location>
        <position position="1"/>
    </location>
</feature>
<keyword evidence="1" id="KW-0472">Membrane</keyword>
<protein>
    <submittedName>
        <fullName evidence="2">Uncharacterized protein</fullName>
    </submittedName>
</protein>
<accession>A0A382S0U7</accession>
<feature type="transmembrane region" description="Helical" evidence="1">
    <location>
        <begin position="6"/>
        <end position="24"/>
    </location>
</feature>
<evidence type="ECO:0000256" key="1">
    <source>
        <dbReference type="SAM" id="Phobius"/>
    </source>
</evidence>
<dbReference type="AlphaFoldDB" id="A0A382S0U7"/>
<keyword evidence="1" id="KW-0812">Transmembrane</keyword>